<gene>
    <name evidence="1" type="ORF">JZ00_13610</name>
</gene>
<evidence type="ECO:0000313" key="2">
    <source>
        <dbReference type="Proteomes" id="UP000030949"/>
    </source>
</evidence>
<evidence type="ECO:0008006" key="3">
    <source>
        <dbReference type="Google" id="ProtNLM"/>
    </source>
</evidence>
<dbReference type="Proteomes" id="UP000030949">
    <property type="component" value="Unassembled WGS sequence"/>
</dbReference>
<dbReference type="EMBL" id="JQGJ01000007">
    <property type="protein sequence ID" value="KHK64254.1"/>
    <property type="molecule type" value="Genomic_DNA"/>
</dbReference>
<accession>A0A0B1YZK2</accession>
<name>A0A0B1YZK2_9PSED</name>
<comment type="caution">
    <text evidence="1">The sequence shown here is derived from an EMBL/GenBank/DDBJ whole genome shotgun (WGS) entry which is preliminary data.</text>
</comment>
<proteinExistence type="predicted"/>
<protein>
    <recommendedName>
        <fullName evidence="3">TnsA endonuclease N-terminal domain-containing protein</fullName>
    </recommendedName>
</protein>
<sequence>MCESLLEAAFCLELERRRDVLYYLIHPYTITIAAIKVSYTPDFEITFVSGEQQLAEVKNDQSMECQRVRIRLSKIVELLGEQNCLLECLPLHHFYHTTRTGNLEYLYYHAYNDDGRTDAAIQKYLHQQPRSVPLRQLMVNTFPFTAIAHALFYNAIHCNLRKPITGETMVWIQ</sequence>
<dbReference type="AlphaFoldDB" id="A0A0B1YZK2"/>
<evidence type="ECO:0000313" key="1">
    <source>
        <dbReference type="EMBL" id="KHK64254.1"/>
    </source>
</evidence>
<organism evidence="1 2">
    <name type="scientific">Pseudomonas frederiksbergensis</name>
    <dbReference type="NCBI Taxonomy" id="104087"/>
    <lineage>
        <taxon>Bacteria</taxon>
        <taxon>Pseudomonadati</taxon>
        <taxon>Pseudomonadota</taxon>
        <taxon>Gammaproteobacteria</taxon>
        <taxon>Pseudomonadales</taxon>
        <taxon>Pseudomonadaceae</taxon>
        <taxon>Pseudomonas</taxon>
    </lineage>
</organism>
<reference evidence="2" key="1">
    <citation type="submission" date="2015-03" db="EMBL/GenBank/DDBJ databases">
        <title>Pseudomonas frederiksbergensis hydrocarbon degrader.</title>
        <authorList>
            <person name="Brown L.M."/>
            <person name="Ruiz O.N."/>
            <person name="Mueller S."/>
            <person name="Gunasekera T.S."/>
        </authorList>
    </citation>
    <scope>NUCLEOTIDE SEQUENCE [LARGE SCALE GENOMIC DNA]</scope>
    <source>
        <strain evidence="2">SI8</strain>
    </source>
</reference>